<dbReference type="InterPro" id="IPR035965">
    <property type="entry name" value="PAS-like_dom_sf"/>
</dbReference>
<dbReference type="PROSITE" id="PS50112">
    <property type="entry name" value="PAS"/>
    <property type="match status" value="1"/>
</dbReference>
<evidence type="ECO:0000256" key="17">
    <source>
        <dbReference type="SAM" id="Phobius"/>
    </source>
</evidence>
<dbReference type="HOGENOM" id="CLU_000445_104_15_5"/>
<dbReference type="PANTHER" id="PTHR45339:SF1">
    <property type="entry name" value="HYBRID SIGNAL TRANSDUCTION HISTIDINE KINASE J"/>
    <property type="match status" value="1"/>
</dbReference>
<dbReference type="SUPFAM" id="SSF52172">
    <property type="entry name" value="CheY-like"/>
    <property type="match status" value="1"/>
</dbReference>
<evidence type="ECO:0000313" key="23">
    <source>
        <dbReference type="EMBL" id="ABK44328.1"/>
    </source>
</evidence>
<dbReference type="SMART" id="SM00388">
    <property type="entry name" value="HisKA"/>
    <property type="match status" value="1"/>
</dbReference>
<dbReference type="InterPro" id="IPR003594">
    <property type="entry name" value="HATPase_dom"/>
</dbReference>
<proteinExistence type="predicted"/>
<evidence type="ECO:0000256" key="12">
    <source>
        <dbReference type="ARBA" id="ARBA00023012"/>
    </source>
</evidence>
<name>A0L8N5_MAGMM</name>
<feature type="domain" description="Histidine kinase" evidence="18">
    <location>
        <begin position="409"/>
        <end position="628"/>
    </location>
</feature>
<dbReference type="eggNOG" id="COG0784">
    <property type="taxonomic scope" value="Bacteria"/>
</dbReference>
<dbReference type="FunFam" id="3.30.565.10:FF:000010">
    <property type="entry name" value="Sensor histidine kinase RcsC"/>
    <property type="match status" value="1"/>
</dbReference>
<evidence type="ECO:0000256" key="9">
    <source>
        <dbReference type="ARBA" id="ARBA00022777"/>
    </source>
</evidence>
<dbReference type="InterPro" id="IPR000014">
    <property type="entry name" value="PAS"/>
</dbReference>
<evidence type="ECO:0000259" key="18">
    <source>
        <dbReference type="PROSITE" id="PS50109"/>
    </source>
</evidence>
<dbReference type="RefSeq" id="WP_011713472.1">
    <property type="nucleotide sequence ID" value="NC_008576.1"/>
</dbReference>
<dbReference type="InterPro" id="IPR003661">
    <property type="entry name" value="HisK_dim/P_dom"/>
</dbReference>
<dbReference type="Pfam" id="PF00672">
    <property type="entry name" value="HAMP"/>
    <property type="match status" value="1"/>
</dbReference>
<evidence type="ECO:0000256" key="3">
    <source>
        <dbReference type="ARBA" id="ARBA00012438"/>
    </source>
</evidence>
<dbReference type="SUPFAM" id="SSF47384">
    <property type="entry name" value="Homodimeric domain of signal transducing histidine kinase"/>
    <property type="match status" value="1"/>
</dbReference>
<evidence type="ECO:0000256" key="6">
    <source>
        <dbReference type="ARBA" id="ARBA00022679"/>
    </source>
</evidence>
<dbReference type="Gene3D" id="1.10.287.130">
    <property type="match status" value="1"/>
</dbReference>
<keyword evidence="24" id="KW-1185">Reference proteome</keyword>
<evidence type="ECO:0000256" key="2">
    <source>
        <dbReference type="ARBA" id="ARBA00004651"/>
    </source>
</evidence>
<comment type="subcellular location">
    <subcellularLocation>
        <location evidence="2">Cell membrane</location>
        <topology evidence="2">Multi-pass membrane protein</topology>
    </subcellularLocation>
</comment>
<keyword evidence="10" id="KW-0067">ATP-binding</keyword>
<feature type="domain" description="PAC" evidence="21">
    <location>
        <begin position="339"/>
        <end position="391"/>
    </location>
</feature>
<dbReference type="KEGG" id="mgm:Mmc1_1820"/>
<evidence type="ECO:0000256" key="8">
    <source>
        <dbReference type="ARBA" id="ARBA00022741"/>
    </source>
</evidence>
<dbReference type="SUPFAM" id="SSF158472">
    <property type="entry name" value="HAMP domain-like"/>
    <property type="match status" value="1"/>
</dbReference>
<dbReference type="Gene3D" id="6.10.340.10">
    <property type="match status" value="1"/>
</dbReference>
<evidence type="ECO:0000256" key="16">
    <source>
        <dbReference type="PROSITE-ProRule" id="PRU00169"/>
    </source>
</evidence>
<dbReference type="Proteomes" id="UP000002586">
    <property type="component" value="Chromosome"/>
</dbReference>
<dbReference type="SMART" id="SM00304">
    <property type="entry name" value="HAMP"/>
    <property type="match status" value="1"/>
</dbReference>
<dbReference type="Gene3D" id="3.30.565.10">
    <property type="entry name" value="Histidine kinase-like ATPase, C-terminal domain"/>
    <property type="match status" value="1"/>
</dbReference>
<evidence type="ECO:0000256" key="14">
    <source>
        <dbReference type="ARBA" id="ARBA00064003"/>
    </source>
</evidence>
<evidence type="ECO:0000256" key="15">
    <source>
        <dbReference type="ARBA" id="ARBA00068150"/>
    </source>
</evidence>
<dbReference type="InterPro" id="IPR001789">
    <property type="entry name" value="Sig_transdc_resp-reg_receiver"/>
</dbReference>
<dbReference type="InterPro" id="IPR033463">
    <property type="entry name" value="sCache_3"/>
</dbReference>
<evidence type="ECO:0000259" key="20">
    <source>
        <dbReference type="PROSITE" id="PS50112"/>
    </source>
</evidence>
<dbReference type="PROSITE" id="PS50885">
    <property type="entry name" value="HAMP"/>
    <property type="match status" value="1"/>
</dbReference>
<dbReference type="CDD" id="cd00130">
    <property type="entry name" value="PAS"/>
    <property type="match status" value="1"/>
</dbReference>
<dbReference type="Pfam" id="PF00512">
    <property type="entry name" value="HisKA"/>
    <property type="match status" value="1"/>
</dbReference>
<evidence type="ECO:0000256" key="13">
    <source>
        <dbReference type="ARBA" id="ARBA00023136"/>
    </source>
</evidence>
<sequence length="780" mass="87669">MSILHKLWGHSIRHQLMLGIALVHAVLMTLFIFDLVDRQRDFLHKQAVAQATSLSRTLAANSISWVLARDFVGLEELLSSMLDYPELRYAMVVDVNGKVLSHSDKSKAGKFLADPLSLKLIDAPNTLQVLLQSKQVIDVAMPILTNQQLVGWARVSLSQNKSGQELLHVTYKGFLYTLFAIVVGIVFAYFMARGLTKDLYHLLHVANTTRLGQLNHRVQIKRHDEIGLLSNGFNQMLGVLEQEEQQLRLIQQSLTQSNQALRQSEEKFRRLVESLSSEYFLYSHNTEGVFEYVSPSIRTVLGYDPQEFMTHYATYFTENPINMQAVNHTEASIRGEQQASYVIEIFNKQGQAVRLDVLEYPIFDKDGRVIAVEGLAHDVTERHRAEFELLTAKEQAEAANRTKSEFLAMMSHEIRTPMNSILGMAELLSESPLTPEQQGYLKIQRRAGHGLLELINDILDLSKLEAGRIELYIQPFNLPELLQSVVDLLENLARERGLALRLERMEEIPTLCQGDRARLRQIMVNLVGNAIKFTHDGSVKISVEKSSDDATNLLFHVIDSGIGIAEKDQSSVFQRFTQIDSSNSRFYGGSGLGLAITHHLVELMGGKIWLKSALGEGSCFTFTLPLPPVQIDEPALAATHDEEAPMVATESCCATKPLRILLAEDSPDNELLIRIFLRDSPHSLCCVKNGLEAYQQVQKENFDLILMDIQMPVMGGDEAIIKIRAWEQSQQCDPTIIIALTAHAMSEHQKHYLTLGFDAFLSKPINKKTLLNALAQYGQS</sequence>
<comment type="subunit">
    <text evidence="14">At low DSF concentrations, interacts with RpfF.</text>
</comment>
<protein>
    <recommendedName>
        <fullName evidence="15">Sensory/regulatory protein RpfC</fullName>
        <ecNumber evidence="3">2.7.13.3</ecNumber>
    </recommendedName>
</protein>
<evidence type="ECO:0000256" key="1">
    <source>
        <dbReference type="ARBA" id="ARBA00000085"/>
    </source>
</evidence>
<dbReference type="CDD" id="cd17546">
    <property type="entry name" value="REC_hyHK_CKI1_RcsC-like"/>
    <property type="match status" value="1"/>
</dbReference>
<dbReference type="CDD" id="cd16922">
    <property type="entry name" value="HATPase_EvgS-ArcB-TorS-like"/>
    <property type="match status" value="1"/>
</dbReference>
<dbReference type="SUPFAM" id="SSF55874">
    <property type="entry name" value="ATPase domain of HSP90 chaperone/DNA topoisomerase II/histidine kinase"/>
    <property type="match status" value="1"/>
</dbReference>
<dbReference type="eggNOG" id="COG5002">
    <property type="taxonomic scope" value="Bacteria"/>
</dbReference>
<dbReference type="CDD" id="cd00082">
    <property type="entry name" value="HisKA"/>
    <property type="match status" value="1"/>
</dbReference>
<keyword evidence="7 17" id="KW-0812">Transmembrane</keyword>
<feature type="modified residue" description="4-aspartylphosphate" evidence="16">
    <location>
        <position position="708"/>
    </location>
</feature>
<reference evidence="23 24" key="2">
    <citation type="journal article" date="2012" name="Int. J. Syst. Evol. Microbiol.">
        <title>Magnetococcus marinus gen. nov., sp. nov., a marine, magnetotactic bacterium that represents a novel lineage (Magnetococcaceae fam. nov.; Magnetococcales ord. nov.) at the base of the Alphaproteobacteria.</title>
        <authorList>
            <person name="Bazylinski D.A."/>
            <person name="Williams T.J."/>
            <person name="Lefevre C.T."/>
            <person name="Berg R.J."/>
            <person name="Zhang C.L."/>
            <person name="Bowser S.S."/>
            <person name="Dean A.J."/>
            <person name="Beveridge T.J."/>
        </authorList>
    </citation>
    <scope>NUCLEOTIDE SEQUENCE [LARGE SCALE GENOMIC DNA]</scope>
    <source>
        <strain evidence="24">ATCC BAA-1437 / JCM 17883 / MC-1</strain>
    </source>
</reference>
<evidence type="ECO:0000259" key="21">
    <source>
        <dbReference type="PROSITE" id="PS50113"/>
    </source>
</evidence>
<dbReference type="InterPro" id="IPR000700">
    <property type="entry name" value="PAS-assoc_C"/>
</dbReference>
<dbReference type="PANTHER" id="PTHR45339">
    <property type="entry name" value="HYBRID SIGNAL TRANSDUCTION HISTIDINE KINASE J"/>
    <property type="match status" value="1"/>
</dbReference>
<dbReference type="EC" id="2.7.13.3" evidence="3"/>
<dbReference type="PROSITE" id="PS50113">
    <property type="entry name" value="PAC"/>
    <property type="match status" value="1"/>
</dbReference>
<comment type="catalytic activity">
    <reaction evidence="1">
        <text>ATP + protein L-histidine = ADP + protein N-phospho-L-histidine.</text>
        <dbReference type="EC" id="2.7.13.3"/>
    </reaction>
</comment>
<dbReference type="Pfam" id="PF17203">
    <property type="entry name" value="sCache_3_2"/>
    <property type="match status" value="1"/>
</dbReference>
<keyword evidence="8" id="KW-0547">Nucleotide-binding</keyword>
<dbReference type="GO" id="GO:0000155">
    <property type="term" value="F:phosphorelay sensor kinase activity"/>
    <property type="evidence" value="ECO:0007669"/>
    <property type="project" value="InterPro"/>
</dbReference>
<keyword evidence="5 16" id="KW-0597">Phosphoprotein</keyword>
<dbReference type="PROSITE" id="PS50110">
    <property type="entry name" value="RESPONSE_REGULATORY"/>
    <property type="match status" value="1"/>
</dbReference>
<dbReference type="InterPro" id="IPR005467">
    <property type="entry name" value="His_kinase_dom"/>
</dbReference>
<dbReference type="GO" id="GO:0005886">
    <property type="term" value="C:plasma membrane"/>
    <property type="evidence" value="ECO:0007669"/>
    <property type="project" value="UniProtKB-SubCell"/>
</dbReference>
<accession>A0L8N5</accession>
<dbReference type="Pfam" id="PF13426">
    <property type="entry name" value="PAS_9"/>
    <property type="match status" value="1"/>
</dbReference>
<dbReference type="Gene3D" id="3.40.50.2300">
    <property type="match status" value="1"/>
</dbReference>
<keyword evidence="9 23" id="KW-0418">Kinase</keyword>
<dbReference type="Gene3D" id="3.30.450.20">
    <property type="entry name" value="PAS domain"/>
    <property type="match status" value="1"/>
</dbReference>
<dbReference type="InterPro" id="IPR029151">
    <property type="entry name" value="Sensor-like_sf"/>
</dbReference>
<dbReference type="InterPro" id="IPR003660">
    <property type="entry name" value="HAMP_dom"/>
</dbReference>
<dbReference type="AlphaFoldDB" id="A0L8N5"/>
<dbReference type="NCBIfam" id="TIGR00229">
    <property type="entry name" value="sensory_box"/>
    <property type="match status" value="1"/>
</dbReference>
<evidence type="ECO:0000313" key="24">
    <source>
        <dbReference type="Proteomes" id="UP000002586"/>
    </source>
</evidence>
<dbReference type="InterPro" id="IPR036097">
    <property type="entry name" value="HisK_dim/P_sf"/>
</dbReference>
<dbReference type="InterPro" id="IPR036890">
    <property type="entry name" value="HATPase_C_sf"/>
</dbReference>
<keyword evidence="12" id="KW-0902">Two-component regulatory system</keyword>
<keyword evidence="11 17" id="KW-1133">Transmembrane helix</keyword>
<feature type="transmembrane region" description="Helical" evidence="17">
    <location>
        <begin position="16"/>
        <end position="36"/>
    </location>
</feature>
<dbReference type="GO" id="GO:0005524">
    <property type="term" value="F:ATP binding"/>
    <property type="evidence" value="ECO:0007669"/>
    <property type="project" value="UniProtKB-KW"/>
</dbReference>
<evidence type="ECO:0000259" key="22">
    <source>
        <dbReference type="PROSITE" id="PS50885"/>
    </source>
</evidence>
<keyword evidence="13 17" id="KW-0472">Membrane</keyword>
<dbReference type="SMART" id="SM00448">
    <property type="entry name" value="REC"/>
    <property type="match status" value="1"/>
</dbReference>
<feature type="domain" description="HAMP" evidence="22">
    <location>
        <begin position="193"/>
        <end position="245"/>
    </location>
</feature>
<keyword evidence="4" id="KW-1003">Cell membrane</keyword>
<dbReference type="SUPFAM" id="SSF55785">
    <property type="entry name" value="PYP-like sensor domain (PAS domain)"/>
    <property type="match status" value="1"/>
</dbReference>
<feature type="domain" description="Response regulatory" evidence="19">
    <location>
        <begin position="659"/>
        <end position="778"/>
    </location>
</feature>
<feature type="domain" description="PAS" evidence="20">
    <location>
        <begin position="264"/>
        <end position="309"/>
    </location>
</feature>
<evidence type="ECO:0000256" key="5">
    <source>
        <dbReference type="ARBA" id="ARBA00022553"/>
    </source>
</evidence>
<evidence type="ECO:0000259" key="19">
    <source>
        <dbReference type="PROSITE" id="PS50110"/>
    </source>
</evidence>
<dbReference type="InterPro" id="IPR011006">
    <property type="entry name" value="CheY-like_superfamily"/>
</dbReference>
<gene>
    <name evidence="23" type="ordered locus">Mmc1_1820</name>
</gene>
<evidence type="ECO:0000256" key="10">
    <source>
        <dbReference type="ARBA" id="ARBA00022840"/>
    </source>
</evidence>
<organism evidence="23 24">
    <name type="scientific">Magnetococcus marinus (strain ATCC BAA-1437 / JCM 17883 / MC-1)</name>
    <dbReference type="NCBI Taxonomy" id="156889"/>
    <lineage>
        <taxon>Bacteria</taxon>
        <taxon>Pseudomonadati</taxon>
        <taxon>Pseudomonadota</taxon>
        <taxon>Magnetococcia</taxon>
        <taxon>Magnetococcales</taxon>
        <taxon>Magnetococcaceae</taxon>
        <taxon>Magnetococcus</taxon>
    </lineage>
</organism>
<dbReference type="EMBL" id="CP000471">
    <property type="protein sequence ID" value="ABK44328.1"/>
    <property type="molecule type" value="Genomic_DNA"/>
</dbReference>
<feature type="transmembrane region" description="Helical" evidence="17">
    <location>
        <begin position="173"/>
        <end position="192"/>
    </location>
</feature>
<dbReference type="SUPFAM" id="SSF103190">
    <property type="entry name" value="Sensory domain-like"/>
    <property type="match status" value="1"/>
</dbReference>
<dbReference type="SMART" id="SM00387">
    <property type="entry name" value="HATPase_c"/>
    <property type="match status" value="1"/>
</dbReference>
<evidence type="ECO:0000256" key="7">
    <source>
        <dbReference type="ARBA" id="ARBA00022692"/>
    </source>
</evidence>
<reference evidence="24" key="1">
    <citation type="journal article" date="2009" name="Appl. Environ. Microbiol.">
        <title>Complete genome sequence of the chemolithoautotrophic marine magnetotactic coccus strain MC-1.</title>
        <authorList>
            <person name="Schubbe S."/>
            <person name="Williams T.J."/>
            <person name="Xie G."/>
            <person name="Kiss H.E."/>
            <person name="Brettin T.S."/>
            <person name="Martinez D."/>
            <person name="Ross C.A."/>
            <person name="Schuler D."/>
            <person name="Cox B.L."/>
            <person name="Nealson K.H."/>
            <person name="Bazylinski D.A."/>
        </authorList>
    </citation>
    <scope>NUCLEOTIDE SEQUENCE [LARGE SCALE GENOMIC DNA]</scope>
    <source>
        <strain evidence="24">ATCC BAA-1437 / JCM 17883 / MC-1</strain>
    </source>
</reference>
<dbReference type="FunFam" id="1.10.287.130:FF:000002">
    <property type="entry name" value="Two-component osmosensing histidine kinase"/>
    <property type="match status" value="1"/>
</dbReference>
<evidence type="ECO:0000256" key="4">
    <source>
        <dbReference type="ARBA" id="ARBA00022475"/>
    </source>
</evidence>
<dbReference type="OrthoDB" id="7325042at2"/>
<dbReference type="Pfam" id="PF00072">
    <property type="entry name" value="Response_reg"/>
    <property type="match status" value="1"/>
</dbReference>
<keyword evidence="6" id="KW-0808">Transferase</keyword>
<dbReference type="Pfam" id="PF02518">
    <property type="entry name" value="HATPase_c"/>
    <property type="match status" value="1"/>
</dbReference>
<dbReference type="PRINTS" id="PR00344">
    <property type="entry name" value="BCTRLSENSOR"/>
</dbReference>
<dbReference type="InterPro" id="IPR004358">
    <property type="entry name" value="Sig_transdc_His_kin-like_C"/>
</dbReference>
<dbReference type="PROSITE" id="PS50109">
    <property type="entry name" value="HIS_KIN"/>
    <property type="match status" value="1"/>
</dbReference>
<dbReference type="CDD" id="cd06225">
    <property type="entry name" value="HAMP"/>
    <property type="match status" value="1"/>
</dbReference>
<evidence type="ECO:0000256" key="11">
    <source>
        <dbReference type="ARBA" id="ARBA00022989"/>
    </source>
</evidence>
<dbReference type="STRING" id="156889.Mmc1_1820"/>